<name>A0A9P5YFA7_9AGAR</name>
<organism evidence="2 3">
    <name type="scientific">Collybia nuda</name>
    <dbReference type="NCBI Taxonomy" id="64659"/>
    <lineage>
        <taxon>Eukaryota</taxon>
        <taxon>Fungi</taxon>
        <taxon>Dikarya</taxon>
        <taxon>Basidiomycota</taxon>
        <taxon>Agaricomycotina</taxon>
        <taxon>Agaricomycetes</taxon>
        <taxon>Agaricomycetidae</taxon>
        <taxon>Agaricales</taxon>
        <taxon>Tricholomatineae</taxon>
        <taxon>Clitocybaceae</taxon>
        <taxon>Collybia</taxon>
    </lineage>
</organism>
<feature type="compositionally biased region" description="Polar residues" evidence="1">
    <location>
        <begin position="67"/>
        <end position="84"/>
    </location>
</feature>
<feature type="compositionally biased region" description="Low complexity" evidence="1">
    <location>
        <begin position="1"/>
        <end position="14"/>
    </location>
</feature>
<evidence type="ECO:0000256" key="1">
    <source>
        <dbReference type="SAM" id="MobiDB-lite"/>
    </source>
</evidence>
<evidence type="ECO:0000313" key="3">
    <source>
        <dbReference type="Proteomes" id="UP000807353"/>
    </source>
</evidence>
<proteinExistence type="predicted"/>
<dbReference type="EMBL" id="MU150241">
    <property type="protein sequence ID" value="KAF9466580.1"/>
    <property type="molecule type" value="Genomic_DNA"/>
</dbReference>
<dbReference type="OrthoDB" id="3355886at2759"/>
<keyword evidence="3" id="KW-1185">Reference proteome</keyword>
<gene>
    <name evidence="2" type="ORF">BDZ94DRAFT_1251282</name>
</gene>
<dbReference type="AlphaFoldDB" id="A0A9P5YFA7"/>
<accession>A0A9P5YFA7</accession>
<evidence type="ECO:0000313" key="2">
    <source>
        <dbReference type="EMBL" id="KAF9466580.1"/>
    </source>
</evidence>
<sequence length="112" mass="11925">MSSFVARSVSNSSRLIVRAARPSTTARSFHTPFAVLGNSTLSPPPPKPSASSYEKQLDHTPEPVDTLSGTRTYVVSQPDASTKYYSVPSGAYPTSDPYVSPTPTEAPITHGQ</sequence>
<feature type="non-terminal residue" evidence="2">
    <location>
        <position position="112"/>
    </location>
</feature>
<dbReference type="Proteomes" id="UP000807353">
    <property type="component" value="Unassembled WGS sequence"/>
</dbReference>
<protein>
    <submittedName>
        <fullName evidence="2">Uncharacterized protein</fullName>
    </submittedName>
</protein>
<feature type="region of interest" description="Disordered" evidence="1">
    <location>
        <begin position="1"/>
        <end position="112"/>
    </location>
</feature>
<comment type="caution">
    <text evidence="2">The sequence shown here is derived from an EMBL/GenBank/DDBJ whole genome shotgun (WGS) entry which is preliminary data.</text>
</comment>
<reference evidence="2" key="1">
    <citation type="submission" date="2020-11" db="EMBL/GenBank/DDBJ databases">
        <authorList>
            <consortium name="DOE Joint Genome Institute"/>
            <person name="Ahrendt S."/>
            <person name="Riley R."/>
            <person name="Andreopoulos W."/>
            <person name="Labutti K."/>
            <person name="Pangilinan J."/>
            <person name="Ruiz-Duenas F.J."/>
            <person name="Barrasa J.M."/>
            <person name="Sanchez-Garcia M."/>
            <person name="Camarero S."/>
            <person name="Miyauchi S."/>
            <person name="Serrano A."/>
            <person name="Linde D."/>
            <person name="Babiker R."/>
            <person name="Drula E."/>
            <person name="Ayuso-Fernandez I."/>
            <person name="Pacheco R."/>
            <person name="Padilla G."/>
            <person name="Ferreira P."/>
            <person name="Barriuso J."/>
            <person name="Kellner H."/>
            <person name="Castanera R."/>
            <person name="Alfaro M."/>
            <person name="Ramirez L."/>
            <person name="Pisabarro A.G."/>
            <person name="Kuo A."/>
            <person name="Tritt A."/>
            <person name="Lipzen A."/>
            <person name="He G."/>
            <person name="Yan M."/>
            <person name="Ng V."/>
            <person name="Cullen D."/>
            <person name="Martin F."/>
            <person name="Rosso M.-N."/>
            <person name="Henrissat B."/>
            <person name="Hibbett D."/>
            <person name="Martinez A.T."/>
            <person name="Grigoriev I.V."/>
        </authorList>
    </citation>
    <scope>NUCLEOTIDE SEQUENCE</scope>
    <source>
        <strain evidence="2">CBS 247.69</strain>
    </source>
</reference>